<evidence type="ECO:0000256" key="4">
    <source>
        <dbReference type="ARBA" id="ARBA00022481"/>
    </source>
</evidence>
<name>A0A7G9SUR7_9GAMM</name>
<reference evidence="10 11" key="1">
    <citation type="submission" date="2020-08" db="EMBL/GenBank/DDBJ databases">
        <title>Genome sequence of Thermomonas carbonis KCTC 42013T.</title>
        <authorList>
            <person name="Hyun D.-W."/>
            <person name="Bae J.-W."/>
        </authorList>
    </citation>
    <scope>NUCLEOTIDE SEQUENCE [LARGE SCALE GENOMIC DNA]</scope>
    <source>
        <strain evidence="10 11">KCTC 42013</strain>
    </source>
</reference>
<keyword evidence="5" id="KW-0997">Cell inner membrane</keyword>
<organism evidence="10 11">
    <name type="scientific">Thermomonas carbonis</name>
    <dbReference type="NCBI Taxonomy" id="1463158"/>
    <lineage>
        <taxon>Bacteria</taxon>
        <taxon>Pseudomonadati</taxon>
        <taxon>Pseudomonadota</taxon>
        <taxon>Gammaproteobacteria</taxon>
        <taxon>Lysobacterales</taxon>
        <taxon>Lysobacteraceae</taxon>
        <taxon>Thermomonas</taxon>
    </lineage>
</organism>
<evidence type="ECO:0000313" key="10">
    <source>
        <dbReference type="EMBL" id="QNN71592.1"/>
    </source>
</evidence>
<evidence type="ECO:0000256" key="1">
    <source>
        <dbReference type="ARBA" id="ARBA00004377"/>
    </source>
</evidence>
<dbReference type="InterPro" id="IPR012902">
    <property type="entry name" value="N_methyl_site"/>
</dbReference>
<dbReference type="PROSITE" id="PS00409">
    <property type="entry name" value="PROKAR_NTER_METHYL"/>
    <property type="match status" value="1"/>
</dbReference>
<dbReference type="NCBIfam" id="NF047828">
    <property type="entry name" value="T3SSXpsI"/>
    <property type="match status" value="1"/>
</dbReference>
<dbReference type="Proteomes" id="UP000515804">
    <property type="component" value="Chromosome"/>
</dbReference>
<keyword evidence="6 9" id="KW-0812">Transmembrane</keyword>
<evidence type="ECO:0000256" key="6">
    <source>
        <dbReference type="ARBA" id="ARBA00022692"/>
    </source>
</evidence>
<dbReference type="GO" id="GO:0005886">
    <property type="term" value="C:plasma membrane"/>
    <property type="evidence" value="ECO:0007669"/>
    <property type="project" value="UniProtKB-SubCell"/>
</dbReference>
<dbReference type="Pfam" id="PF07963">
    <property type="entry name" value="N_methyl"/>
    <property type="match status" value="1"/>
</dbReference>
<keyword evidence="7 9" id="KW-1133">Transmembrane helix</keyword>
<accession>A0A7G9SUR7</accession>
<comment type="similarity">
    <text evidence="2">Belongs to the GSP I family.</text>
</comment>
<dbReference type="EMBL" id="CP060719">
    <property type="protein sequence ID" value="QNN71592.1"/>
    <property type="molecule type" value="Genomic_DNA"/>
</dbReference>
<protein>
    <submittedName>
        <fullName evidence="10">Type II secretion system protein</fullName>
    </submittedName>
</protein>
<evidence type="ECO:0000256" key="5">
    <source>
        <dbReference type="ARBA" id="ARBA00022519"/>
    </source>
</evidence>
<gene>
    <name evidence="10" type="ORF">H9L16_07825</name>
</gene>
<keyword evidence="4" id="KW-0488">Methylation</keyword>
<evidence type="ECO:0000256" key="8">
    <source>
        <dbReference type="ARBA" id="ARBA00023136"/>
    </source>
</evidence>
<dbReference type="InterPro" id="IPR010052">
    <property type="entry name" value="T2SS_protein-GspI"/>
</dbReference>
<evidence type="ECO:0000256" key="9">
    <source>
        <dbReference type="SAM" id="Phobius"/>
    </source>
</evidence>
<keyword evidence="11" id="KW-1185">Reference proteome</keyword>
<evidence type="ECO:0000313" key="11">
    <source>
        <dbReference type="Proteomes" id="UP000515804"/>
    </source>
</evidence>
<proteinExistence type="inferred from homology"/>
<dbReference type="AlphaFoldDB" id="A0A7G9SUR7"/>
<dbReference type="PANTHER" id="PTHR38779:SF2">
    <property type="entry name" value="TYPE II SECRETION SYSTEM PROTEIN I-RELATED"/>
    <property type="match status" value="1"/>
</dbReference>
<keyword evidence="8 9" id="KW-0472">Membrane</keyword>
<evidence type="ECO:0000256" key="2">
    <source>
        <dbReference type="ARBA" id="ARBA00008358"/>
    </source>
</evidence>
<feature type="transmembrane region" description="Helical" evidence="9">
    <location>
        <begin position="12"/>
        <end position="35"/>
    </location>
</feature>
<dbReference type="KEGG" id="tcn:H9L16_07825"/>
<keyword evidence="3" id="KW-1003">Cell membrane</keyword>
<dbReference type="GO" id="GO:0015627">
    <property type="term" value="C:type II protein secretion system complex"/>
    <property type="evidence" value="ECO:0007669"/>
    <property type="project" value="InterPro"/>
</dbReference>
<comment type="subcellular location">
    <subcellularLocation>
        <location evidence="1">Cell inner membrane</location>
        <topology evidence="1">Single-pass membrane protein</topology>
    </subcellularLocation>
</comment>
<evidence type="ECO:0000256" key="3">
    <source>
        <dbReference type="ARBA" id="ARBA00022475"/>
    </source>
</evidence>
<evidence type="ECO:0000256" key="7">
    <source>
        <dbReference type="ARBA" id="ARBA00022989"/>
    </source>
</evidence>
<dbReference type="GO" id="GO:0015628">
    <property type="term" value="P:protein secretion by the type II secretion system"/>
    <property type="evidence" value="ECO:0007669"/>
    <property type="project" value="InterPro"/>
</dbReference>
<dbReference type="PANTHER" id="PTHR38779">
    <property type="entry name" value="TYPE II SECRETION SYSTEM PROTEIN I-RELATED"/>
    <property type="match status" value="1"/>
</dbReference>
<sequence>MHRVAKRKRAAAGFTLIEIIVAFGVLALGLTLLIGTLSGATRQVRQAGDAGRAALHAQTLLAEHASTLQGPANDDGELEDGRYRWQLRATPWTDPAARGGSVQVDPGAARLLHVQLDIEWAEGDPQQRLQVSSLRLALPAQGGRP</sequence>